<evidence type="ECO:0000313" key="7">
    <source>
        <dbReference type="EMBL" id="RNA24252.1"/>
    </source>
</evidence>
<dbReference type="Pfam" id="PF00551">
    <property type="entry name" value="Formyl_trans_N"/>
    <property type="match status" value="1"/>
</dbReference>
<sequence length="361" mass="41405">MIDKIFKLFGHTNFRLMNRRMLSCDRKLNVVFFGTDLFSIKILTGLNQLCKDRILSEISVVTSASPSKKAPSADRSRDLVNFRGNQIIDFCRQNGITFFNWNEIQEDRCSEKLFSRFHVGIVASFGHLIPSSLILSFPYGIVNVHPSVLPRWRGAAPLIYSVLFDDKEVGVSLMKIMPKHFDIGPIIEQKSTRMPPNYTSFMLLDYLANMGNEMIIDLFKNFNAKINNLKDQSNENVCYAHKITSDMYFIDWAQRTVSEIDCQYRALHEIKHLKSNVLKLYNMVAVNQDLVQLSEPCEPGTVNFLKKENLIIIKCKDGFVGFGGILLNKKLSPKDFYNGYMNNRSLIKFDSVPNSIQLITK</sequence>
<dbReference type="PANTHER" id="PTHR11138:SF5">
    <property type="entry name" value="METHIONYL-TRNA FORMYLTRANSFERASE, MITOCHONDRIAL"/>
    <property type="match status" value="1"/>
</dbReference>
<dbReference type="SUPFAM" id="SSF53328">
    <property type="entry name" value="Formyltransferase"/>
    <property type="match status" value="1"/>
</dbReference>
<evidence type="ECO:0000256" key="2">
    <source>
        <dbReference type="ARBA" id="ARBA00012261"/>
    </source>
</evidence>
<dbReference type="OrthoDB" id="10268103at2759"/>
<name>A0A3M7RL22_BRAPC</name>
<evidence type="ECO:0000313" key="8">
    <source>
        <dbReference type="Proteomes" id="UP000276133"/>
    </source>
</evidence>
<feature type="domain" description="Formyl transferase N-terminal" evidence="5">
    <location>
        <begin position="117"/>
        <end position="216"/>
    </location>
</feature>
<dbReference type="InterPro" id="IPR002376">
    <property type="entry name" value="Formyl_transf_N"/>
</dbReference>
<reference evidence="7 8" key="1">
    <citation type="journal article" date="2018" name="Sci. Rep.">
        <title>Genomic signatures of local adaptation to the degree of environmental predictability in rotifers.</title>
        <authorList>
            <person name="Franch-Gras L."/>
            <person name="Hahn C."/>
            <person name="Garcia-Roger E.M."/>
            <person name="Carmona M.J."/>
            <person name="Serra M."/>
            <person name="Gomez A."/>
        </authorList>
    </citation>
    <scope>NUCLEOTIDE SEQUENCE [LARGE SCALE GENOMIC DNA]</scope>
    <source>
        <strain evidence="7">HYR1</strain>
    </source>
</reference>
<keyword evidence="8" id="KW-1185">Reference proteome</keyword>
<protein>
    <recommendedName>
        <fullName evidence="2">methionyl-tRNA formyltransferase</fullName>
        <ecNumber evidence="2">2.1.2.9</ecNumber>
    </recommendedName>
</protein>
<gene>
    <name evidence="7" type="ORF">BpHYR1_001771</name>
</gene>
<accession>A0A3M7RL22</accession>
<dbReference type="GO" id="GO:0005739">
    <property type="term" value="C:mitochondrion"/>
    <property type="evidence" value="ECO:0007669"/>
    <property type="project" value="TreeGrafter"/>
</dbReference>
<dbReference type="PANTHER" id="PTHR11138">
    <property type="entry name" value="METHIONYL-TRNA FORMYLTRANSFERASE"/>
    <property type="match status" value="1"/>
</dbReference>
<dbReference type="Pfam" id="PF02911">
    <property type="entry name" value="Formyl_trans_C"/>
    <property type="match status" value="1"/>
</dbReference>
<evidence type="ECO:0000256" key="1">
    <source>
        <dbReference type="ARBA" id="ARBA00010699"/>
    </source>
</evidence>
<dbReference type="EC" id="2.1.2.9" evidence="2"/>
<feature type="domain" description="Formyl transferase C-terminal" evidence="6">
    <location>
        <begin position="242"/>
        <end position="340"/>
    </location>
</feature>
<dbReference type="CDD" id="cd08646">
    <property type="entry name" value="FMT_core_Met-tRNA-FMT_N"/>
    <property type="match status" value="1"/>
</dbReference>
<dbReference type="InterPro" id="IPR041711">
    <property type="entry name" value="Met-tRNA-FMT_N"/>
</dbReference>
<dbReference type="InterPro" id="IPR036477">
    <property type="entry name" value="Formyl_transf_N_sf"/>
</dbReference>
<comment type="caution">
    <text evidence="7">The sequence shown here is derived from an EMBL/GenBank/DDBJ whole genome shotgun (WGS) entry which is preliminary data.</text>
</comment>
<keyword evidence="4" id="KW-0648">Protein biosynthesis</keyword>
<dbReference type="InterPro" id="IPR005793">
    <property type="entry name" value="Formyl_trans_C"/>
</dbReference>
<dbReference type="STRING" id="10195.A0A3M7RL22"/>
<dbReference type="Gene3D" id="3.40.50.12230">
    <property type="match status" value="1"/>
</dbReference>
<evidence type="ECO:0000259" key="6">
    <source>
        <dbReference type="Pfam" id="PF02911"/>
    </source>
</evidence>
<dbReference type="AlphaFoldDB" id="A0A3M7RL22"/>
<organism evidence="7 8">
    <name type="scientific">Brachionus plicatilis</name>
    <name type="common">Marine rotifer</name>
    <name type="synonym">Brachionus muelleri</name>
    <dbReference type="NCBI Taxonomy" id="10195"/>
    <lineage>
        <taxon>Eukaryota</taxon>
        <taxon>Metazoa</taxon>
        <taxon>Spiralia</taxon>
        <taxon>Gnathifera</taxon>
        <taxon>Rotifera</taxon>
        <taxon>Eurotatoria</taxon>
        <taxon>Monogononta</taxon>
        <taxon>Pseudotrocha</taxon>
        <taxon>Ploima</taxon>
        <taxon>Brachionidae</taxon>
        <taxon>Brachionus</taxon>
    </lineage>
</organism>
<keyword evidence="3" id="KW-0808">Transferase</keyword>
<evidence type="ECO:0000259" key="5">
    <source>
        <dbReference type="Pfam" id="PF00551"/>
    </source>
</evidence>
<comment type="similarity">
    <text evidence="1">Belongs to the Fmt family.</text>
</comment>
<dbReference type="EMBL" id="REGN01003150">
    <property type="protein sequence ID" value="RNA24252.1"/>
    <property type="molecule type" value="Genomic_DNA"/>
</dbReference>
<dbReference type="Proteomes" id="UP000276133">
    <property type="component" value="Unassembled WGS sequence"/>
</dbReference>
<dbReference type="GO" id="GO:0004479">
    <property type="term" value="F:methionyl-tRNA formyltransferase activity"/>
    <property type="evidence" value="ECO:0007669"/>
    <property type="project" value="UniProtKB-EC"/>
</dbReference>
<proteinExistence type="inferred from homology"/>
<evidence type="ECO:0000256" key="3">
    <source>
        <dbReference type="ARBA" id="ARBA00022679"/>
    </source>
</evidence>
<evidence type="ECO:0000256" key="4">
    <source>
        <dbReference type="ARBA" id="ARBA00022917"/>
    </source>
</evidence>